<evidence type="ECO:0000259" key="8">
    <source>
        <dbReference type="Pfam" id="PF07810"/>
    </source>
</evidence>
<feature type="region of interest" description="Disordered" evidence="6">
    <location>
        <begin position="1050"/>
        <end position="1074"/>
    </location>
</feature>
<dbReference type="Pfam" id="PF07810">
    <property type="entry name" value="TMC"/>
    <property type="match status" value="1"/>
</dbReference>
<feature type="transmembrane region" description="Helical" evidence="7">
    <location>
        <begin position="953"/>
        <end position="975"/>
    </location>
</feature>
<feature type="region of interest" description="Disordered" evidence="6">
    <location>
        <begin position="130"/>
        <end position="167"/>
    </location>
</feature>
<accession>A0AAW1MCZ8</accession>
<gene>
    <name evidence="9" type="ORF">QE152_g8168</name>
</gene>
<feature type="domain" description="TMC" evidence="8">
    <location>
        <begin position="773"/>
        <end position="888"/>
    </location>
</feature>
<evidence type="ECO:0000256" key="4">
    <source>
        <dbReference type="ARBA" id="ARBA00022989"/>
    </source>
</evidence>
<evidence type="ECO:0000256" key="2">
    <source>
        <dbReference type="ARBA" id="ARBA00006510"/>
    </source>
</evidence>
<dbReference type="EMBL" id="JASPKY010000064">
    <property type="protein sequence ID" value="KAK9743977.1"/>
    <property type="molecule type" value="Genomic_DNA"/>
</dbReference>
<comment type="similarity">
    <text evidence="2">Belongs to the TMC family.</text>
</comment>
<evidence type="ECO:0000256" key="1">
    <source>
        <dbReference type="ARBA" id="ARBA00004141"/>
    </source>
</evidence>
<keyword evidence="10" id="KW-1185">Reference proteome</keyword>
<evidence type="ECO:0000313" key="9">
    <source>
        <dbReference type="EMBL" id="KAK9743977.1"/>
    </source>
</evidence>
<dbReference type="GO" id="GO:0005886">
    <property type="term" value="C:plasma membrane"/>
    <property type="evidence" value="ECO:0007669"/>
    <property type="project" value="InterPro"/>
</dbReference>
<dbReference type="GO" id="GO:0008381">
    <property type="term" value="F:mechanosensitive monoatomic ion channel activity"/>
    <property type="evidence" value="ECO:0007669"/>
    <property type="project" value="TreeGrafter"/>
</dbReference>
<feature type="compositionally biased region" description="Basic residues" evidence="6">
    <location>
        <begin position="1198"/>
        <end position="1208"/>
    </location>
</feature>
<organism evidence="9 10">
    <name type="scientific">Popillia japonica</name>
    <name type="common">Japanese beetle</name>
    <dbReference type="NCBI Taxonomy" id="7064"/>
    <lineage>
        <taxon>Eukaryota</taxon>
        <taxon>Metazoa</taxon>
        <taxon>Ecdysozoa</taxon>
        <taxon>Arthropoda</taxon>
        <taxon>Hexapoda</taxon>
        <taxon>Insecta</taxon>
        <taxon>Pterygota</taxon>
        <taxon>Neoptera</taxon>
        <taxon>Endopterygota</taxon>
        <taxon>Coleoptera</taxon>
        <taxon>Polyphaga</taxon>
        <taxon>Scarabaeiformia</taxon>
        <taxon>Scarabaeidae</taxon>
        <taxon>Rutelinae</taxon>
        <taxon>Popillia</taxon>
    </lineage>
</organism>
<evidence type="ECO:0000256" key="6">
    <source>
        <dbReference type="SAM" id="MobiDB-lite"/>
    </source>
</evidence>
<sequence>MDLDFGERKEMEHSDKDSEISTSIAVPMVKDPPVGILRLDVVKPRRPSGEFRHLRHFVCQGEPTSPQPSVDRLSVTFAEDSQRSDTPNRRNSYNSNLSPTTMDKVHFPHQQNEEDNSDEEDYSASVSAIMQRRASTKKSKRSRTSRRASSPFTPDILPGTENERRRSSCYTTSSGETAISVEDNFVSEVTQAQIYENIRLHKEVLSNVKMQPWHMRKKIKLVMQAKNYIKRHEGVLQERLAQSHSTKDMLARWNIYLIKRWQHIKRETANLSNWLIPWELRIKEIESHFGSVVASYFTFLRWLFWVNLVTSIIMIAFVTIPELLIRNDQPERKQVLTEDRYNATNFYTLLDFEGILKYSPLFYGWYTDRDVPGKGYRLPLAYFMTGLAAYVYNFVATLRKMAENSRMSKLSEKEDECVFSWKIFTSWDYMIGNSETAANRVASIVMGFKEALLEEAEKKKDTKNWKVIIIRIVVNVTVCGLLALSAYAVVLVVKRSTESEAKENFWRMNEITIVMTLISLVFPMFFEVLGLGEQYHPRKQLRLQLARIMLLNLLNLYSLNFALFDKINDMQKEWNNTLSPYRDYNVCRLVCENTTFKGLESASLVLEYNPWEANAEVLTEDYTGNYTDVDFNGTTSFLPATTGLEVLITEDPVYWNETMEEYDSVYGFDSPGELVLVEDGDDKEVSSLITTMITTISSITTEEDTIEDSTSSVRGISLPITTTNLPSTTITTTTTTTTTTSPTTPIPCPCNIPIQKIMTSLDYKQQSKLRSLCWETMFGQELVKLTVMDLFMTIVSTLAMDFFRGVFVRIMNNCWCWDLEKIFPQYGDFKVAENILHLVNNQGMVWMGMFFSPGLIVINVVKLYVMVYFRSWIVLTCNVPHKIVFRASRSNNFYYALLLSMLFLCVIPVGYAIVWVRPSEHCGPFSRHEKIFQIFTKTLKEIMPSSVHQVLDYIASPGVVIPLLVLMILIIYYLVSLTDALREANNDLKIQLRRERTEERRKLFQIADRRRRVGSEGSGELGQTPFGKWRKLLYNLPSGKSFDDTPKIESEEIQSAKPPQPEEEKLKPEGTNPKDFFSKLIKRALKKSVTSEEEEANFFSKLIKRALKKSVTSEEEEATDTDPHDSLPEDTKPPIKKPTFTIKKDLNPKRPVVHATLPKKKQESQDSKLSVEFETNPTPLASRHSGKHRKDSFDLKKHQDKRKVIRSRSSKDFREDSLTSNWSDNIPVITISKSDSIEHIEEERDVGLAEGNDTLTQEKVDVRSKSRYVLKKQEVTEDEDVVNELVKEKFVKKDSVKNETEFSLKSF</sequence>
<proteinExistence type="inferred from homology"/>
<dbReference type="InterPro" id="IPR012496">
    <property type="entry name" value="TMC_dom"/>
</dbReference>
<feature type="transmembrane region" description="Helical" evidence="7">
    <location>
        <begin position="346"/>
        <end position="366"/>
    </location>
</feature>
<name>A0AAW1MCZ8_POPJA</name>
<feature type="compositionally biased region" description="Basic and acidic residues" evidence="6">
    <location>
        <begin position="1121"/>
        <end position="1133"/>
    </location>
</feature>
<comment type="caution">
    <text evidence="9">The sequence shown here is derived from an EMBL/GenBank/DDBJ whole genome shotgun (WGS) entry which is preliminary data.</text>
</comment>
<evidence type="ECO:0000313" key="10">
    <source>
        <dbReference type="Proteomes" id="UP001458880"/>
    </source>
</evidence>
<feature type="transmembrane region" description="Helical" evidence="7">
    <location>
        <begin position="513"/>
        <end position="532"/>
    </location>
</feature>
<dbReference type="PANTHER" id="PTHR23302">
    <property type="entry name" value="TRANSMEMBRANE CHANNEL-RELATED"/>
    <property type="match status" value="1"/>
</dbReference>
<feature type="compositionally biased region" description="Basic and acidic residues" evidence="6">
    <location>
        <begin position="1160"/>
        <end position="1171"/>
    </location>
</feature>
<keyword evidence="5 7" id="KW-0472">Membrane</keyword>
<feature type="transmembrane region" description="Helical" evidence="7">
    <location>
        <begin position="893"/>
        <end position="916"/>
    </location>
</feature>
<feature type="region of interest" description="Disordered" evidence="6">
    <location>
        <begin position="1109"/>
        <end position="1217"/>
    </location>
</feature>
<comment type="subcellular location">
    <subcellularLocation>
        <location evidence="1">Membrane</location>
        <topology evidence="1">Multi-pass membrane protein</topology>
    </subcellularLocation>
</comment>
<feature type="transmembrane region" description="Helical" evidence="7">
    <location>
        <begin position="468"/>
        <end position="493"/>
    </location>
</feature>
<feature type="region of interest" description="Disordered" evidence="6">
    <location>
        <begin position="78"/>
        <end position="103"/>
    </location>
</feature>
<feature type="transmembrane region" description="Helical" evidence="7">
    <location>
        <begin position="844"/>
        <end position="865"/>
    </location>
</feature>
<feature type="compositionally biased region" description="Polar residues" evidence="6">
    <location>
        <begin position="89"/>
        <end position="101"/>
    </location>
</feature>
<dbReference type="Proteomes" id="UP001458880">
    <property type="component" value="Unassembled WGS sequence"/>
</dbReference>
<keyword evidence="4 7" id="KW-1133">Transmembrane helix</keyword>
<feature type="transmembrane region" description="Helical" evidence="7">
    <location>
        <begin position="378"/>
        <end position="398"/>
    </location>
</feature>
<feature type="compositionally biased region" description="Basic and acidic residues" evidence="6">
    <location>
        <begin position="1"/>
        <end position="19"/>
    </location>
</feature>
<reference evidence="9 10" key="1">
    <citation type="journal article" date="2024" name="BMC Genomics">
        <title>De novo assembly and annotation of Popillia japonica's genome with initial clues to its potential as an invasive pest.</title>
        <authorList>
            <person name="Cucini C."/>
            <person name="Boschi S."/>
            <person name="Funari R."/>
            <person name="Cardaioli E."/>
            <person name="Iannotti N."/>
            <person name="Marturano G."/>
            <person name="Paoli F."/>
            <person name="Bruttini M."/>
            <person name="Carapelli A."/>
            <person name="Frati F."/>
            <person name="Nardi F."/>
        </authorList>
    </citation>
    <scope>NUCLEOTIDE SEQUENCE [LARGE SCALE GENOMIC DNA]</scope>
    <source>
        <strain evidence="9">DMR45628</strain>
    </source>
</reference>
<feature type="region of interest" description="Disordered" evidence="6">
    <location>
        <begin position="1"/>
        <end position="26"/>
    </location>
</feature>
<feature type="compositionally biased region" description="Basic residues" evidence="6">
    <location>
        <begin position="134"/>
        <end position="146"/>
    </location>
</feature>
<evidence type="ECO:0000256" key="5">
    <source>
        <dbReference type="ARBA" id="ARBA00023136"/>
    </source>
</evidence>
<keyword evidence="3 7" id="KW-0812">Transmembrane</keyword>
<feature type="transmembrane region" description="Helical" evidence="7">
    <location>
        <begin position="544"/>
        <end position="564"/>
    </location>
</feature>
<evidence type="ECO:0000256" key="7">
    <source>
        <dbReference type="SAM" id="Phobius"/>
    </source>
</evidence>
<evidence type="ECO:0000256" key="3">
    <source>
        <dbReference type="ARBA" id="ARBA00022692"/>
    </source>
</evidence>
<protein>
    <submittedName>
        <fullName evidence="9">TMC domain</fullName>
    </submittedName>
</protein>
<dbReference type="PANTHER" id="PTHR23302:SF40">
    <property type="entry name" value="TRANSMEMBRANE CHANNEL-LIKE PROTEIN"/>
    <property type="match status" value="1"/>
</dbReference>
<feature type="transmembrane region" description="Helical" evidence="7">
    <location>
        <begin position="302"/>
        <end position="325"/>
    </location>
</feature>
<dbReference type="InterPro" id="IPR038900">
    <property type="entry name" value="TMC"/>
</dbReference>